<gene>
    <name evidence="2" type="ORF">EXY23_14065</name>
</gene>
<dbReference type="OrthoDB" id="9803878at2"/>
<evidence type="ECO:0000313" key="3">
    <source>
        <dbReference type="Proteomes" id="UP000295023"/>
    </source>
</evidence>
<sequence length="90" mass="10164">MVNYAPAMRGQAVRMVLDQAGGHATQREAIVPVAAKIGYMRETPRRWVWQAEQGRSQRPGLATDERVRLAAQDRENRGAQRHDRLSSAPR</sequence>
<keyword evidence="3" id="KW-1185">Reference proteome</keyword>
<protein>
    <recommendedName>
        <fullName evidence="4">IS3 family transposase</fullName>
    </recommendedName>
</protein>
<dbReference type="AlphaFoldDB" id="A0A4R4DK22"/>
<organism evidence="2 3">
    <name type="scientific">Roseicella aquatilis</name>
    <dbReference type="NCBI Taxonomy" id="2527868"/>
    <lineage>
        <taxon>Bacteria</taxon>
        <taxon>Pseudomonadati</taxon>
        <taxon>Pseudomonadota</taxon>
        <taxon>Alphaproteobacteria</taxon>
        <taxon>Acetobacterales</taxon>
        <taxon>Roseomonadaceae</taxon>
        <taxon>Roseicella</taxon>
    </lineage>
</organism>
<evidence type="ECO:0000256" key="1">
    <source>
        <dbReference type="SAM" id="MobiDB-lite"/>
    </source>
</evidence>
<dbReference type="EMBL" id="SKBM01000012">
    <property type="protein sequence ID" value="TCZ60893.1"/>
    <property type="molecule type" value="Genomic_DNA"/>
</dbReference>
<accession>A0A4R4DK22</accession>
<dbReference type="Proteomes" id="UP000295023">
    <property type="component" value="Unassembled WGS sequence"/>
</dbReference>
<comment type="caution">
    <text evidence="2">The sequence shown here is derived from an EMBL/GenBank/DDBJ whole genome shotgun (WGS) entry which is preliminary data.</text>
</comment>
<dbReference type="Gene3D" id="1.10.10.10">
    <property type="entry name" value="Winged helix-like DNA-binding domain superfamily/Winged helix DNA-binding domain"/>
    <property type="match status" value="1"/>
</dbReference>
<reference evidence="2 3" key="1">
    <citation type="submission" date="2019-03" db="EMBL/GenBank/DDBJ databases">
        <title>Paracraurococcus aquatilis NE82 genome sequence.</title>
        <authorList>
            <person name="Zhao Y."/>
            <person name="Du Z."/>
        </authorList>
    </citation>
    <scope>NUCLEOTIDE SEQUENCE [LARGE SCALE GENOMIC DNA]</scope>
    <source>
        <strain evidence="2 3">NE82</strain>
    </source>
</reference>
<proteinExistence type="predicted"/>
<feature type="region of interest" description="Disordered" evidence="1">
    <location>
        <begin position="70"/>
        <end position="90"/>
    </location>
</feature>
<evidence type="ECO:0000313" key="2">
    <source>
        <dbReference type="EMBL" id="TCZ60893.1"/>
    </source>
</evidence>
<name>A0A4R4DK22_9PROT</name>
<evidence type="ECO:0008006" key="4">
    <source>
        <dbReference type="Google" id="ProtNLM"/>
    </source>
</evidence>
<dbReference type="RefSeq" id="WP_132290248.1">
    <property type="nucleotide sequence ID" value="NZ_SKBM01000012.1"/>
</dbReference>
<dbReference type="InterPro" id="IPR036388">
    <property type="entry name" value="WH-like_DNA-bd_sf"/>
</dbReference>